<name>A0ABW9JH57_9SPHI</name>
<comment type="caution">
    <text evidence="2">The sequence shown here is derived from an EMBL/GenBank/DDBJ whole genome shotgun (WGS) entry which is preliminary data.</text>
</comment>
<proteinExistence type="predicted"/>
<gene>
    <name evidence="2" type="ORF">E5L68_009980</name>
</gene>
<sequence>MFTIPCKVVATSLILVHNHESRDLGTSGQDITITEKLVKTARFLEMDIDYKRKCLL</sequence>
<evidence type="ECO:0000313" key="2">
    <source>
        <dbReference type="EMBL" id="MFN0291724.1"/>
    </source>
</evidence>
<dbReference type="RefSeq" id="WP_138730615.1">
    <property type="nucleotide sequence ID" value="NZ_SRMP02000013.1"/>
</dbReference>
<reference evidence="2 3" key="1">
    <citation type="submission" date="2024-12" db="EMBL/GenBank/DDBJ databases">
        <authorList>
            <person name="Hu S."/>
        </authorList>
    </citation>
    <scope>NUCLEOTIDE SEQUENCE [LARGE SCALE GENOMIC DNA]</scope>
    <source>
        <strain evidence="2 3">P-25</strain>
    </source>
</reference>
<dbReference type="Pfam" id="PF04002">
    <property type="entry name" value="RadC"/>
    <property type="match status" value="1"/>
</dbReference>
<protein>
    <submittedName>
        <fullName evidence="2">JAB domain-containing protein</fullName>
    </submittedName>
</protein>
<feature type="domain" description="RadC-like JAB" evidence="1">
    <location>
        <begin position="7"/>
        <end position="47"/>
    </location>
</feature>
<keyword evidence="3" id="KW-1185">Reference proteome</keyword>
<organism evidence="2 3">
    <name type="scientific">Pedobacter helvus</name>
    <dbReference type="NCBI Taxonomy" id="2563444"/>
    <lineage>
        <taxon>Bacteria</taxon>
        <taxon>Pseudomonadati</taxon>
        <taxon>Bacteroidota</taxon>
        <taxon>Sphingobacteriia</taxon>
        <taxon>Sphingobacteriales</taxon>
        <taxon>Sphingobacteriaceae</taxon>
        <taxon>Pedobacter</taxon>
    </lineage>
</organism>
<evidence type="ECO:0000313" key="3">
    <source>
        <dbReference type="Proteomes" id="UP001517367"/>
    </source>
</evidence>
<evidence type="ECO:0000259" key="1">
    <source>
        <dbReference type="Pfam" id="PF04002"/>
    </source>
</evidence>
<dbReference type="EMBL" id="SRMP02000013">
    <property type="protein sequence ID" value="MFN0291724.1"/>
    <property type="molecule type" value="Genomic_DNA"/>
</dbReference>
<dbReference type="InterPro" id="IPR025657">
    <property type="entry name" value="RadC_JAB"/>
</dbReference>
<dbReference type="Proteomes" id="UP001517367">
    <property type="component" value="Unassembled WGS sequence"/>
</dbReference>
<dbReference type="Gene3D" id="3.40.140.10">
    <property type="entry name" value="Cytidine Deaminase, domain 2"/>
    <property type="match status" value="1"/>
</dbReference>
<accession>A0ABW9JH57</accession>